<organism evidence="2 3">
    <name type="scientific">Cellulomonas carbonis T26</name>
    <dbReference type="NCBI Taxonomy" id="947969"/>
    <lineage>
        <taxon>Bacteria</taxon>
        <taxon>Bacillati</taxon>
        <taxon>Actinomycetota</taxon>
        <taxon>Actinomycetes</taxon>
        <taxon>Micrococcales</taxon>
        <taxon>Cellulomonadaceae</taxon>
        <taxon>Cellulomonas</taxon>
    </lineage>
</organism>
<protein>
    <recommendedName>
        <fullName evidence="4">Glycoside hydrolase family 15</fullName>
    </recommendedName>
</protein>
<dbReference type="InterPro" id="IPR012341">
    <property type="entry name" value="6hp_glycosidase-like_sf"/>
</dbReference>
<reference evidence="2 3" key="2">
    <citation type="journal article" date="2015" name="Stand. Genomic Sci.">
        <title>Draft genome sequence of Cellulomonas carbonis T26(T) and comparative analysis of six Cellulomonas genomes.</title>
        <authorList>
            <person name="Zhuang W."/>
            <person name="Zhang S."/>
            <person name="Xia X."/>
            <person name="Wang G."/>
        </authorList>
    </citation>
    <scope>NUCLEOTIDE SEQUENCE [LARGE SCALE GENOMIC DNA]</scope>
    <source>
        <strain evidence="2 3">T26</strain>
    </source>
</reference>
<dbReference type="Proteomes" id="UP000029839">
    <property type="component" value="Unassembled WGS sequence"/>
</dbReference>
<evidence type="ECO:0000313" key="2">
    <source>
        <dbReference type="EMBL" id="KGM12453.1"/>
    </source>
</evidence>
<proteinExistence type="predicted"/>
<feature type="signal peptide" evidence="1">
    <location>
        <begin position="1"/>
        <end position="29"/>
    </location>
</feature>
<dbReference type="GO" id="GO:0005975">
    <property type="term" value="P:carbohydrate metabolic process"/>
    <property type="evidence" value="ECO:0007669"/>
    <property type="project" value="InterPro"/>
</dbReference>
<dbReference type="PANTHER" id="PTHR31616">
    <property type="entry name" value="TREHALASE"/>
    <property type="match status" value="1"/>
</dbReference>
<dbReference type="PANTHER" id="PTHR31616:SF0">
    <property type="entry name" value="GLUCAN 1,4-ALPHA-GLUCOSIDASE"/>
    <property type="match status" value="1"/>
</dbReference>
<dbReference type="AlphaFoldDB" id="A0A0A0BVM9"/>
<feature type="chain" id="PRO_5001967569" description="Glycoside hydrolase family 15" evidence="1">
    <location>
        <begin position="30"/>
        <end position="421"/>
    </location>
</feature>
<dbReference type="InterPro" id="IPR008928">
    <property type="entry name" value="6-hairpin_glycosidase_sf"/>
</dbReference>
<evidence type="ECO:0000256" key="1">
    <source>
        <dbReference type="SAM" id="SignalP"/>
    </source>
</evidence>
<dbReference type="Gene3D" id="1.50.10.10">
    <property type="match status" value="2"/>
</dbReference>
<reference evidence="2 3" key="1">
    <citation type="submission" date="2013-08" db="EMBL/GenBank/DDBJ databases">
        <title>Genome sequencing of Cellulomonas carbonis T26.</title>
        <authorList>
            <person name="Chen F."/>
            <person name="Li Y."/>
            <person name="Wang G."/>
        </authorList>
    </citation>
    <scope>NUCLEOTIDE SEQUENCE [LARGE SCALE GENOMIC DNA]</scope>
    <source>
        <strain evidence="2 3">T26</strain>
    </source>
</reference>
<keyword evidence="3" id="KW-1185">Reference proteome</keyword>
<comment type="caution">
    <text evidence="2">The sequence shown here is derived from an EMBL/GenBank/DDBJ whole genome shotgun (WGS) entry which is preliminary data.</text>
</comment>
<keyword evidence="1" id="KW-0732">Signal</keyword>
<name>A0A0A0BVM9_9CELL</name>
<gene>
    <name evidence="2" type="ORF">N868_11735</name>
</gene>
<dbReference type="OrthoDB" id="3806982at2"/>
<evidence type="ECO:0000313" key="3">
    <source>
        <dbReference type="Proteomes" id="UP000029839"/>
    </source>
</evidence>
<dbReference type="EMBL" id="AXCY01000004">
    <property type="protein sequence ID" value="KGM12453.1"/>
    <property type="molecule type" value="Genomic_DNA"/>
</dbReference>
<dbReference type="SUPFAM" id="SSF48208">
    <property type="entry name" value="Six-hairpin glycosidases"/>
    <property type="match status" value="1"/>
</dbReference>
<evidence type="ECO:0008006" key="4">
    <source>
        <dbReference type="Google" id="ProtNLM"/>
    </source>
</evidence>
<dbReference type="GO" id="GO:0004553">
    <property type="term" value="F:hydrolase activity, hydrolyzing O-glycosyl compounds"/>
    <property type="evidence" value="ECO:0007669"/>
    <property type="project" value="TreeGrafter"/>
</dbReference>
<sequence length="421" mass="44719">MRGLRGRRRALLGAASLVLAAGVCTGASAVGDRSFALIPLYSDGVVLDPHGSPALVRVGAEPVADPLQRAAQDAWLAEGTVPGPDRYADMAEQALRDLDALVLDDGAALAAASPYWRYVWPRDASFTAAALARTGHPDDAHAVLRYVQRMQQARSDDGLMHARYLPDGSGGVPDDRGYQLDGSGWVLWAVAQWWDATEGADPDALEELRPLVTASLASIRANVGETTGLPVASPDYWEVHEDRPTLGTLAPLLAGTRAVAPVLSALGEPPADDLVALLERGLAEFGPGYPRRLGGEERDTAVAFLMPPFAPADEQVEEVWREAAVGMSRPAGGLAPGEGWKEDGVSWTPETAVWALTAAASGDTEQAEHWLDWLDAHRTDLGSLPEKVLWDGSPSAVAPLAWTASTVLLTLDELDRQGVED</sequence>
<accession>A0A0A0BVM9</accession>
<dbReference type="RefSeq" id="WP_052425814.1">
    <property type="nucleotide sequence ID" value="NZ_AXCY01000004.1"/>
</dbReference>